<dbReference type="SMR" id="A1Z910"/>
<dbReference type="eggNOG" id="KOG3624">
    <property type="taxonomic scope" value="Eukaryota"/>
</dbReference>
<evidence type="ECO:0000313" key="5">
    <source>
        <dbReference type="Proteomes" id="UP000000803"/>
    </source>
</evidence>
<dbReference type="GO" id="GO:0006508">
    <property type="term" value="P:proteolysis"/>
    <property type="evidence" value="ECO:0007669"/>
    <property type="project" value="InterPro"/>
</dbReference>
<evidence type="ECO:0000313" key="4">
    <source>
        <dbReference type="FlyBase" id="FBgn0033742"/>
    </source>
</evidence>
<reference evidence="3 5" key="4">
    <citation type="journal article" date="2002" name="Genome Biol.">
        <title>The transposable elements of the Drosophila melanogaster euchromatin: a genomics perspective.</title>
        <authorList>
            <person name="Kaminker J.S."/>
            <person name="Bergman C.M."/>
            <person name="Kronmiller B."/>
            <person name="Carlson J."/>
            <person name="Svirskas R."/>
            <person name="Patel S."/>
            <person name="Frise E."/>
            <person name="Wheeler D.A."/>
            <person name="Lewis S.E."/>
            <person name="Rubin G.M."/>
            <person name="Ashburner M."/>
            <person name="Celniker S.E."/>
        </authorList>
    </citation>
    <scope>NUCLEOTIDE SEQUENCE [LARGE SCALE GENOMIC DNA]</scope>
    <source>
        <strain evidence="5">Berkeley</strain>
    </source>
</reference>
<sequence>MGCLLLLCSCLVALFIPIQAIVDINVATSNDIHNNLNRTTSPCTNFWNFACGRFSSASKYVDNFERVEDQFATAMVEFMESHLGENDTLAPRLIKQMRQYYKACKEDTRKLHGNPRPEELVNQWILHPKKFLVYGLNGVFIDERVDVAANDSMRWVIQLRMPDPADRYSDRRVLQLMRLYEEAWYSMGVVKLVEKMHQLQDKYRAEYPVVYTWSFSELRQEIPIPHSFFIELLGVNHTEELYHLTFEVSDVEYLRECFRCLRDFASEPKDTYIRARQYVLVEESEPRERNPRSCIHHMRAYLPLGMNYIYDRFIYQNREEDTSKVLEILSTLKAAFGQYLDANRLQLTPNQLAYVRAKLEGIQIKIGNLPEEKSPEFYNNHYGSANFSATNFLANLLEAFALRTRLQNAGLLARNSRVDLRHYYVNDNVRKARTSPFYENERNTITVPMEFLQWPLFDHREHTIFQHSLLGAVLGHEMNHAFEQEGILFDAAGNESPVGLEIRESKPFRDAIKCAEEQPFVSLKERLADLNGLQLAYDAFFGLAHDSRQFEYRPYAFEQEFTAPQLFHLSYAQFFCGSLPPVIAHDRDDERVNVSVGNLRQFAYDFNCETSPSSVCEMWRPGDVANSNRNVHP</sequence>
<accession>A1Z910</accession>
<keyword evidence="5" id="KW-1185">Reference proteome</keyword>
<dbReference type="Proteomes" id="UP000000803">
    <property type="component" value="Chromosome 2R"/>
</dbReference>
<dbReference type="Reactome" id="R-DME-5578768">
    <property type="pathway name" value="Physiological factors"/>
</dbReference>
<dbReference type="InterPro" id="IPR018497">
    <property type="entry name" value="Peptidase_M13_C"/>
</dbReference>
<dbReference type="MEROPS" id="M13.A03"/>
<feature type="chain" id="PRO_5002641276" evidence="1">
    <location>
        <begin position="21"/>
        <end position="633"/>
    </location>
</feature>
<dbReference type="Pfam" id="PF01431">
    <property type="entry name" value="Peptidase_M13"/>
    <property type="match status" value="1"/>
</dbReference>
<dbReference type="PANTHER" id="PTHR11733:SF241">
    <property type="entry name" value="GH26575P-RELATED"/>
    <property type="match status" value="1"/>
</dbReference>
<dbReference type="Gene3D" id="1.10.1380.10">
    <property type="entry name" value="Neutral endopeptidase , domain2"/>
    <property type="match status" value="2"/>
</dbReference>
<dbReference type="GeneID" id="36366"/>
<dbReference type="RefSeq" id="NP_610787.1">
    <property type="nucleotide sequence ID" value="NM_136943.2"/>
</dbReference>
<dbReference type="ExpressionAtlas" id="A1Z910">
    <property type="expression patterns" value="baseline and differential"/>
</dbReference>
<dbReference type="GO" id="GO:0016787">
    <property type="term" value="F:hydrolase activity"/>
    <property type="evidence" value="ECO:0007669"/>
    <property type="project" value="UniProtKB-KW"/>
</dbReference>
<reference evidence="3 5" key="8">
    <citation type="journal article" date="2007" name="Science">
        <title>Sequence finishing and mapping of Drosophila melanogaster heterochromatin.</title>
        <authorList>
            <person name="Hoskins R.A."/>
            <person name="Carlson J.W."/>
            <person name="Kennedy C."/>
            <person name="Acevedo D."/>
            <person name="Evans-Holm M."/>
            <person name="Frise E."/>
            <person name="Wan K.H."/>
            <person name="Park S."/>
            <person name="Mendez-Lago M."/>
            <person name="Rossi F."/>
            <person name="Villasante A."/>
            <person name="Dimitri P."/>
            <person name="Karpen G.H."/>
            <person name="Celniker S.E."/>
        </authorList>
    </citation>
    <scope>NUCLEOTIDE SEQUENCE [LARGE SCALE GENOMIC DNA]</scope>
    <source>
        <strain evidence="5">Berkeley</strain>
    </source>
</reference>
<dbReference type="FunCoup" id="A1Z910">
    <property type="interactions" value="13"/>
</dbReference>
<dbReference type="FlyBase" id="FBgn0033742">
    <property type="gene designation" value="Nepl10"/>
</dbReference>
<dbReference type="BioGRID-ORCS" id="36366">
    <property type="hits" value="0 hits in 1 CRISPR screen"/>
</dbReference>
<reference evidence="3 5" key="11">
    <citation type="journal article" date="2015" name="Genome Res.">
        <title>The Release 6 reference sequence of the Drosophila melanogaster genome.</title>
        <authorList>
            <person name="Hoskins R.A."/>
            <person name="Carlson J.W."/>
            <person name="Wan K.H."/>
            <person name="Park S."/>
            <person name="Mendez I."/>
            <person name="Galle S.E."/>
            <person name="Booth B.W."/>
            <person name="Pfeiffer B.D."/>
            <person name="George R.A."/>
            <person name="Svirskas R."/>
            <person name="Krzywinski M."/>
            <person name="Schein J."/>
            <person name="Accardo M.C."/>
            <person name="Damia E."/>
            <person name="Messina G."/>
            <person name="Mendez-Lago M."/>
            <person name="de Pablos B."/>
            <person name="Demakova O.V."/>
            <person name="Andreyeva E.N."/>
            <person name="Boldyreva L.V."/>
            <person name="Marra M."/>
            <person name="Carvalho A.B."/>
            <person name="Dimitri P."/>
            <person name="Villasante A."/>
            <person name="Zhimulev I.F."/>
            <person name="Rubin G.M."/>
            <person name="Karpen G.H."/>
            <person name="Celniker S.E."/>
        </authorList>
    </citation>
    <scope>NUCLEOTIDE SEQUENCE [LARGE SCALE GENOMIC DNA]</scope>
    <source>
        <strain evidence="5">Berkeley</strain>
    </source>
</reference>
<dbReference type="GO" id="GO:0005886">
    <property type="term" value="C:plasma membrane"/>
    <property type="evidence" value="ECO:0000318"/>
    <property type="project" value="GO_Central"/>
</dbReference>
<dbReference type="Gene3D" id="3.40.390.10">
    <property type="entry name" value="Collagenase (Catalytic Domain)"/>
    <property type="match status" value="2"/>
</dbReference>
<evidence type="ECO:0000256" key="1">
    <source>
        <dbReference type="SAM" id="SignalP"/>
    </source>
</evidence>
<reference evidence="3 5" key="10">
    <citation type="journal article" date="2015" name="G3 (Bethesda)">
        <title>Gene Model Annotations for Drosophila melanogaster: The Rule-Benders.</title>
        <authorList>
            <consortium name="FlyBase Consortium"/>
            <person name="Crosby M.A."/>
            <person name="Gramates L.S."/>
            <person name="Dos Santos G."/>
            <person name="Matthews B.B."/>
            <person name="St Pierre S.E."/>
            <person name="Zhou P."/>
            <person name="Schroeder A.J."/>
            <person name="Falls K."/>
            <person name="Emmert D.B."/>
            <person name="Russo S.M."/>
            <person name="Gelbart W.M."/>
            <person name="null"/>
        </authorList>
    </citation>
    <scope>NUCLEOTIDE SEQUENCE [LARGE SCALE GENOMIC DNA]</scope>
    <source>
        <strain evidence="5">Berkeley</strain>
    </source>
</reference>
<dbReference type="CTD" id="36366"/>
<dbReference type="PhylomeDB" id="A1Z910"/>
<dbReference type="InterPro" id="IPR024079">
    <property type="entry name" value="MetalloPept_cat_dom_sf"/>
</dbReference>
<organism evidence="3 5">
    <name type="scientific">Drosophila melanogaster</name>
    <name type="common">Fruit fly</name>
    <dbReference type="NCBI Taxonomy" id="7227"/>
    <lineage>
        <taxon>Eukaryota</taxon>
        <taxon>Metazoa</taxon>
        <taxon>Ecdysozoa</taxon>
        <taxon>Arthropoda</taxon>
        <taxon>Hexapoda</taxon>
        <taxon>Insecta</taxon>
        <taxon>Pterygota</taxon>
        <taxon>Neoptera</taxon>
        <taxon>Endopterygota</taxon>
        <taxon>Diptera</taxon>
        <taxon>Brachycera</taxon>
        <taxon>Muscomorpha</taxon>
        <taxon>Ephydroidea</taxon>
        <taxon>Drosophilidae</taxon>
        <taxon>Drosophila</taxon>
        <taxon>Sophophora</taxon>
    </lineage>
</organism>
<reference evidence="3 5" key="9">
    <citation type="journal article" date="2015" name="G3 (Bethesda)">
        <title>Gene Model Annotations for Drosophila melanogaster: Impact of High-Throughput Data.</title>
        <authorList>
            <consortium name="FlyBase Consortium"/>
            <person name="Matthews B.B."/>
            <person name="Dos Santos G."/>
            <person name="Crosby M.A."/>
            <person name="Emmert D.B."/>
            <person name="St Pierre S.E."/>
            <person name="Gramates L.S."/>
            <person name="Zhou P."/>
            <person name="Schroeder A.J."/>
            <person name="Falls K."/>
            <person name="Strelets V."/>
            <person name="Russo S.M."/>
            <person name="Gelbart W.M."/>
            <person name="null"/>
        </authorList>
    </citation>
    <scope>NUCLEOTIDE SEQUENCE [LARGE SCALE GENOMIC DNA]</scope>
    <source>
        <strain evidence="5">Berkeley</strain>
    </source>
</reference>
<dbReference type="Bgee" id="FBgn0033742">
    <property type="expression patterns" value="Expressed in adult middle midgut class II enteroendocrine cell in adult midgut (Drosophila) and 13 other cell types or tissues"/>
</dbReference>
<reference evidence="3 5" key="7">
    <citation type="journal article" date="2007" name="Science">
        <title>The Release 5.1 annotation of Drosophila melanogaster heterochromatin.</title>
        <authorList>
            <person name="Smith C.D."/>
            <person name="Shu S."/>
            <person name="Mungall C.J."/>
            <person name="Karpen G.H."/>
        </authorList>
    </citation>
    <scope>NUCLEOTIDE SEQUENCE [LARGE SCALE GENOMIC DNA]</scope>
    <source>
        <strain evidence="5">Berkeley</strain>
    </source>
</reference>
<name>A1Z910_DROME</name>
<dbReference type="AGR" id="FB:FBgn0033742"/>
<dbReference type="SUPFAM" id="SSF55486">
    <property type="entry name" value="Metalloproteases ('zincins'), catalytic domain"/>
    <property type="match status" value="1"/>
</dbReference>
<protein>
    <submittedName>
        <fullName evidence="3">Neprilysin-like 10</fullName>
    </submittedName>
</protein>
<dbReference type="VEuPathDB" id="VectorBase:FBgn0033742"/>
<feature type="domain" description="Peptidase M13 C-terminal" evidence="2">
    <location>
        <begin position="437"/>
        <end position="611"/>
    </location>
</feature>
<dbReference type="PROSITE" id="PS51885">
    <property type="entry name" value="NEPRILYSIN"/>
    <property type="match status" value="1"/>
</dbReference>
<reference evidence="3 5" key="6">
    <citation type="journal article" date="2005" name="PLoS Comput. Biol.">
        <title>Combined evidence annotation of transposable elements in genome sequences.</title>
        <authorList>
            <person name="Quesneville H."/>
            <person name="Bergman C.M."/>
            <person name="Andrieu O."/>
            <person name="Autard D."/>
            <person name="Nouaud D."/>
            <person name="Ashburner M."/>
            <person name="Anxolabehere D."/>
        </authorList>
    </citation>
    <scope>NUCLEOTIDE SEQUENCE [LARGE SCALE GENOMIC DNA]</scope>
    <source>
        <strain evidence="5">Berkeley</strain>
    </source>
</reference>
<feature type="signal peptide" evidence="1">
    <location>
        <begin position="1"/>
        <end position="20"/>
    </location>
</feature>
<dbReference type="PANTHER" id="PTHR11733">
    <property type="entry name" value="ZINC METALLOPROTEASE FAMILY M13 NEPRILYSIN-RELATED"/>
    <property type="match status" value="1"/>
</dbReference>
<dbReference type="KEGG" id="dme:Dmel_CG8550"/>
<dbReference type="OrthoDB" id="8048565at2759"/>
<reference evidence="3 5" key="5">
    <citation type="journal article" date="2002" name="Genome Biol.">
        <title>Heterochromatic sequences in a Drosophila whole-genome shotgun assembly.</title>
        <authorList>
            <person name="Hoskins R.A."/>
            <person name="Smith C.D."/>
            <person name="Carlson J.W."/>
            <person name="Carvalho A.B."/>
            <person name="Halpern A."/>
            <person name="Kaminker J.S."/>
            <person name="Kennedy C."/>
            <person name="Mungall C.J."/>
            <person name="Sullivan B.A."/>
            <person name="Sutton G.G."/>
            <person name="Yasuhara J.C."/>
            <person name="Wakimoto B.T."/>
            <person name="Myers E.W."/>
            <person name="Celniker S.E."/>
            <person name="Rubin G.M."/>
            <person name="Karpen G.H."/>
        </authorList>
    </citation>
    <scope>NUCLEOTIDE SEQUENCE [LARGE SCALE GENOMIC DNA]</scope>
    <source>
        <strain evidence="5">Berkeley</strain>
    </source>
</reference>
<dbReference type="EMBL" id="AE013599">
    <property type="protein sequence ID" value="AAF58503.1"/>
    <property type="molecule type" value="Genomic_DNA"/>
</dbReference>
<reference evidence="3 5" key="2">
    <citation type="journal article" date="2002" name="Genome Biol.">
        <title>Finishing a whole-genome shotgun: release 3 of the Drosophila melanogaster euchromatic genome sequence.</title>
        <authorList>
            <person name="Celniker S.E."/>
            <person name="Wheeler D.A."/>
            <person name="Kronmiller B."/>
            <person name="Carlson J.W."/>
            <person name="Halpern A."/>
            <person name="Patel S."/>
            <person name="Adams M."/>
            <person name="Champe M."/>
            <person name="Dugan S.P."/>
            <person name="Frise E."/>
            <person name="Hodgson A."/>
            <person name="George R.A."/>
            <person name="Hoskins R.A."/>
            <person name="Laverty T."/>
            <person name="Muzny D.M."/>
            <person name="Nelson C.R."/>
            <person name="Pacleb J.M."/>
            <person name="Park S."/>
            <person name="Pfeiffer B.D."/>
            <person name="Richards S."/>
            <person name="Sodergren E.J."/>
            <person name="Svirskas R."/>
            <person name="Tabor P.E."/>
            <person name="Wan K."/>
            <person name="Stapleton M."/>
            <person name="Sutton G.G."/>
            <person name="Venter C."/>
            <person name="Weinstock G."/>
            <person name="Scherer S.E."/>
            <person name="Myers E.W."/>
            <person name="Gibbs R.A."/>
            <person name="Rubin G.M."/>
        </authorList>
    </citation>
    <scope>NUCLEOTIDE SEQUENCE [LARGE SCALE GENOMIC DNA]</scope>
    <source>
        <strain evidence="5">Berkeley</strain>
    </source>
</reference>
<dbReference type="PRINTS" id="PR00786">
    <property type="entry name" value="NEPRILYSIN"/>
</dbReference>
<proteinExistence type="predicted"/>
<dbReference type="PaxDb" id="7227-FBpp0087046"/>
<dbReference type="UCSC" id="CG8550-RA">
    <property type="organism name" value="d. melanogaster"/>
</dbReference>
<dbReference type="InParanoid" id="A1Z910"/>
<dbReference type="Reactome" id="R-DME-6798695">
    <property type="pathway name" value="Neutrophil degranulation"/>
</dbReference>
<evidence type="ECO:0000313" key="3">
    <source>
        <dbReference type="EMBL" id="AAF58503.1"/>
    </source>
</evidence>
<reference evidence="3 5" key="3">
    <citation type="journal article" date="2002" name="Genome Biol.">
        <title>Annotation of the Drosophila melanogaster euchromatic genome: a systematic review.</title>
        <authorList>
            <person name="Misra S."/>
            <person name="Crosby M.A."/>
            <person name="Mungall C.J."/>
            <person name="Matthews B.B."/>
            <person name="Campbell K.S."/>
            <person name="Hradecky P."/>
            <person name="Huang Y."/>
            <person name="Kaminker J.S."/>
            <person name="Millburn G.H."/>
            <person name="Prochnik S.E."/>
            <person name="Smith C.D."/>
            <person name="Tupy J.L."/>
            <person name="Whitfied E.J."/>
            <person name="Bayraktaroglu L."/>
            <person name="Berman B.P."/>
            <person name="Bettencourt B.R."/>
            <person name="Celniker S.E."/>
            <person name="de Grey A.D."/>
            <person name="Drysdale R.A."/>
            <person name="Harris N.L."/>
            <person name="Richter J."/>
            <person name="Russo S."/>
            <person name="Schroeder A.J."/>
            <person name="Shu S.Q."/>
            <person name="Stapleton M."/>
            <person name="Yamada C."/>
            <person name="Ashburner M."/>
            <person name="Gelbart W.M."/>
            <person name="Rubin G.M."/>
            <person name="Lewis S.E."/>
        </authorList>
    </citation>
    <scope>GENOME REANNOTATION</scope>
    <source>
        <strain evidence="5">Berkeley</strain>
    </source>
</reference>
<reference evidence="3 5" key="1">
    <citation type="journal article" date="2000" name="Science">
        <title>The genome sequence of Drosophila melanogaster.</title>
        <authorList>
            <person name="Adams M.D."/>
            <person name="Celniker S.E."/>
            <person name="Holt R.A."/>
            <person name="Evans C.A."/>
            <person name="Gocayne J.D."/>
            <person name="Amanatides P.G."/>
            <person name="Scherer S.E."/>
            <person name="Li P.W."/>
            <person name="Hoskins R.A."/>
            <person name="Galle R.F."/>
            <person name="George R.A."/>
            <person name="Lewis S.E."/>
            <person name="Richards S."/>
            <person name="Ashburner M."/>
            <person name="Henderson S.N."/>
            <person name="Sutton G.G."/>
            <person name="Wortman J.R."/>
            <person name="Yandell M.D."/>
            <person name="Zhang Q."/>
            <person name="Chen L.X."/>
            <person name="Brandon R.C."/>
            <person name="Rogers Y.H."/>
            <person name="Blazej R.G."/>
            <person name="Champe M."/>
            <person name="Pfeiffer B.D."/>
            <person name="Wan K.H."/>
            <person name="Doyle C."/>
            <person name="Baxter E.G."/>
            <person name="Helt G."/>
            <person name="Nelson C.R."/>
            <person name="Gabor G.L."/>
            <person name="Abril J.F."/>
            <person name="Agbayani A."/>
            <person name="An H.J."/>
            <person name="Andrews-Pfannkoch C."/>
            <person name="Baldwin D."/>
            <person name="Ballew R.M."/>
            <person name="Basu A."/>
            <person name="Baxendale J."/>
            <person name="Bayraktaroglu L."/>
            <person name="Beasley E.M."/>
            <person name="Beeson K.Y."/>
            <person name="Benos P.V."/>
            <person name="Berman B.P."/>
            <person name="Bhandari D."/>
            <person name="Bolshakov S."/>
            <person name="Borkova D."/>
            <person name="Botchan M.R."/>
            <person name="Bouck J."/>
            <person name="Brokstein P."/>
            <person name="Brottier P."/>
            <person name="Burtis K.C."/>
            <person name="Busam D.A."/>
            <person name="Butler H."/>
            <person name="Cadieu E."/>
            <person name="Center A."/>
            <person name="Chandra I."/>
            <person name="Cherry J.M."/>
            <person name="Cawley S."/>
            <person name="Dahlke C."/>
            <person name="Davenport L.B."/>
            <person name="Davies P."/>
            <person name="de Pablos B."/>
            <person name="Delcher A."/>
            <person name="Deng Z."/>
            <person name="Mays A.D."/>
            <person name="Dew I."/>
            <person name="Dietz S.M."/>
            <person name="Dodson K."/>
            <person name="Doup L.E."/>
            <person name="Downes M."/>
            <person name="Dugan-Rocha S."/>
            <person name="Dunkov B.C."/>
            <person name="Dunn P."/>
            <person name="Durbin K.J."/>
            <person name="Evangelista C.C."/>
            <person name="Ferraz C."/>
            <person name="Ferriera S."/>
            <person name="Fleischmann W."/>
            <person name="Fosler C."/>
            <person name="Gabrielian A.E."/>
            <person name="Garg N.S."/>
            <person name="Gelbart W.M."/>
            <person name="Glasser K."/>
            <person name="Glodek A."/>
            <person name="Gong F."/>
            <person name="Gorrell J.H."/>
            <person name="Gu Z."/>
            <person name="Guan P."/>
            <person name="Harris M."/>
            <person name="Harris N.L."/>
            <person name="Harvey D."/>
            <person name="Heiman T.J."/>
            <person name="Hernandez J.R."/>
            <person name="Houck J."/>
            <person name="Hostin D."/>
            <person name="Houston K.A."/>
            <person name="Howland T.J."/>
            <person name="Wei M.H."/>
            <person name="Ibegwam C."/>
            <person name="Jalali M."/>
            <person name="Kalush F."/>
            <person name="Karpen G.H."/>
            <person name="Ke Z."/>
            <person name="Kennison J.A."/>
            <person name="Ketchum K.A."/>
            <person name="Kimmel B.E."/>
            <person name="Kodira C.D."/>
            <person name="Kraft C."/>
            <person name="Kravitz S."/>
            <person name="Kulp D."/>
            <person name="Lai Z."/>
            <person name="Lasko P."/>
            <person name="Lei Y."/>
            <person name="Levitsky A.A."/>
            <person name="Li J."/>
            <person name="Li Z."/>
            <person name="Liang Y."/>
            <person name="Lin X."/>
            <person name="Liu X."/>
            <person name="Mattei B."/>
            <person name="McIntosh T.C."/>
            <person name="McLeod M.P."/>
            <person name="McPherson D."/>
            <person name="Merkulov G."/>
            <person name="Milshina N.V."/>
            <person name="Mobarry C."/>
            <person name="Morris J."/>
            <person name="Moshrefi A."/>
            <person name="Mount S.M."/>
            <person name="Moy M."/>
            <person name="Murphy B."/>
            <person name="Murphy L."/>
            <person name="Muzny D.M."/>
            <person name="Nelson D.L."/>
            <person name="Nelson D.R."/>
            <person name="Nelson K.A."/>
            <person name="Nixon K."/>
            <person name="Nusskern D.R."/>
            <person name="Pacleb J.M."/>
            <person name="Palazzolo M."/>
            <person name="Pittman G.S."/>
            <person name="Pan S."/>
            <person name="Pollard J."/>
            <person name="Puri V."/>
            <person name="Reese M.G."/>
            <person name="Reinert K."/>
            <person name="Remington K."/>
            <person name="Saunders R.D."/>
            <person name="Scheeler F."/>
            <person name="Shen H."/>
            <person name="Shue B.C."/>
            <person name="Siden-Kiamos I."/>
            <person name="Simpson M."/>
            <person name="Skupski M.P."/>
            <person name="Smith T."/>
            <person name="Spier E."/>
            <person name="Spradling A.C."/>
            <person name="Stapleton M."/>
            <person name="Strong R."/>
            <person name="Sun E."/>
            <person name="Svirskas R."/>
            <person name="Tector C."/>
            <person name="Turner R."/>
            <person name="Venter E."/>
            <person name="Wang A.H."/>
            <person name="Wang X."/>
            <person name="Wang Z.Y."/>
            <person name="Wassarman D.A."/>
            <person name="Weinstock G.M."/>
            <person name="Weissenbach J."/>
            <person name="Williams S.M."/>
            <person name="WoodageT"/>
            <person name="Worley K.C."/>
            <person name="Wu D."/>
            <person name="Yang S."/>
            <person name="Yao Q.A."/>
            <person name="Ye J."/>
            <person name="Yeh R.F."/>
            <person name="Zaveri J.S."/>
            <person name="Zhan M."/>
            <person name="Zhang G."/>
            <person name="Zhao Q."/>
            <person name="Zheng L."/>
            <person name="Zheng X.H."/>
            <person name="Zhong F.N."/>
            <person name="Zhong W."/>
            <person name="Zhou X."/>
            <person name="Zhu S."/>
            <person name="Zhu X."/>
            <person name="Smith H.O."/>
            <person name="Gibbs R.A."/>
            <person name="Myers E.W."/>
            <person name="Rubin G.M."/>
            <person name="Venter J.C."/>
        </authorList>
    </citation>
    <scope>NUCLEOTIDE SEQUENCE [LARGE SCALE GENOMIC DNA]</scope>
    <source>
        <strain evidence="5">Berkeley</strain>
    </source>
</reference>
<keyword evidence="1" id="KW-0732">Signal</keyword>
<dbReference type="HOGENOM" id="CLU_006187_9_1_1"/>
<dbReference type="OMA" id="SCIHHMR"/>
<dbReference type="InterPro" id="IPR000718">
    <property type="entry name" value="Peptidase_M13"/>
</dbReference>
<gene>
    <name evidence="3 4" type="primary">Nepl10</name>
    <name evidence="3" type="synonym">Dmel\CG8550</name>
    <name evidence="3 4" type="ORF">CG8550</name>
    <name evidence="3" type="ORF">Dmel_CG8550</name>
</gene>
<dbReference type="AlphaFoldDB" id="A1Z910"/>
<evidence type="ECO:0000259" key="2">
    <source>
        <dbReference type="Pfam" id="PF01431"/>
    </source>
</evidence>
<dbReference type="InterPro" id="IPR042089">
    <property type="entry name" value="Peptidase_M13_dom_2"/>
</dbReference>
<dbReference type="Reactome" id="R-DME-2022377">
    <property type="pathway name" value="Metabolism of Angiotensinogen to Angiotensins"/>
</dbReference>